<dbReference type="SUPFAM" id="SSF51206">
    <property type="entry name" value="cAMP-binding domain-like"/>
    <property type="match status" value="1"/>
</dbReference>
<keyword evidence="3 9" id="KW-0812">Transmembrane</keyword>
<comment type="caution">
    <text evidence="12">The sequence shown here is derived from an EMBL/GenBank/DDBJ whole genome shotgun (WGS) entry which is preliminary data.</text>
</comment>
<comment type="subcellular location">
    <subcellularLocation>
        <location evidence="1">Membrane</location>
        <topology evidence="1">Multi-pass membrane protein</topology>
    </subcellularLocation>
</comment>
<evidence type="ECO:0000256" key="3">
    <source>
        <dbReference type="ARBA" id="ARBA00022692"/>
    </source>
</evidence>
<dbReference type="InParanoid" id="A0A2R5GMF2"/>
<keyword evidence="4 9" id="KW-1133">Transmembrane helix</keyword>
<dbReference type="PROSITE" id="PS50042">
    <property type="entry name" value="CNMP_BINDING_3"/>
    <property type="match status" value="1"/>
</dbReference>
<dbReference type="Proteomes" id="UP000241890">
    <property type="component" value="Unassembled WGS sequence"/>
</dbReference>
<dbReference type="EMBL" id="BEYU01000059">
    <property type="protein sequence ID" value="GBG29481.1"/>
    <property type="molecule type" value="Genomic_DNA"/>
</dbReference>
<sequence length="1551" mass="171240">MRAQSGGAQSREAAAQLQQQHAVAAWHSQGYASMAPPRVHREGPGPAVVKMEEQAALDKALSQRQKNREAVRNCRKRKKEHAMQLKERIDELVEENAKLRLELQLGTEGAKGGSAKATPFARADVLMPGAASSSQGSPYQHGGPGGAPAGVGLGEEQELIAEMQVLARKAQEELGGNPYAAANKSRRTGTPKSESEAALRRKVQVYMERHQDHGRDRQKAIGFILGRLQRLVEPEVLTKQYLQMMTSEAAQTSEEDRLTKSLMAELQLTPEQQHEFNKRTRYAKRLRTELDCAFEKMESIVKRCRRNKKVGDSLNELTTILKPEQFARFVVWVHSNPACKDILDELWGKLLTKCDLQINQEILGTPAAVDQIKRFQENSAALAIHLFSIAGSRAREKIAKLCVHPEVVLVDANNNVDKRGVREVTRYMAYVTKAFDTQSCEKTKALRAFDVEERSIISDQQDDKVTGTWRLSGVYIGRLRPRRNNRTSGPLSESPATPFGFGSANAINVPANGFSLPSSVMGAPRTGAQTAEISSARGLGTVESNGAPSSQASSSLPFPNPSPRHSSLSVASASSTPSGAPEPLLTKEEQKQRTVSFNVIVEFSFADPTKPELITEMIISWDAMSLVGQLGLLQSPTKGVLPPPNLATSPVGDETAPTEGPGSAKNQARTEGPGALGPIATSEAGPSGSGKETSGFAERNGAVAASDAHAESDPAGGTTEDSETAANGADRVELSASDAEEARASALRRRNAANLAKLFQCELASERERLAEEILDSKCVFDDIHMGVKYKGIPACLTSDASTTSSRSSSIALNDKVLEVRWDINGFYGGALVDTQQPCKFAGRVFVSTNANSSRISHAKLDIVAQDLMFQLGVLQKPMAHDDQGNDSREEEASGSETKKSPHSVLSGGLNKAGANATKRTSITPSSIAEMSSEEIDSGRASADAPRHEPHVKNVAKFRIVMDAEVASYPWIIDWDNPFRRMWDVMIVIAVVYLCFTVPLQIAFVNFDFNSTFGTFLDILFWIDILLNFRTGFIHAGVHEKNPRKIAEHYLESWFFVDILASIPFELIFGSQSKTTRKSLKILKWLKIPKLLRIGRIFKYLRRYIKFYRLFILGALSMLFVHLFGCFWISIVEPCVVLDDGDEVPEIPLAMYSCDRSEMWRQYLLSLRVSLSVKLQNATLLLLVSVGMSCGFALSVSFFAESVVFAVNRMSTYYEFYNRVDRIKREMVALHLPEDVQYRVSRYYDYLWINQKMGINDENAGLLRDPDLSLPLRKEITLQVHGSLLSQVSLFRDCSDECRYRLATCLRTHVYLPGDIVFNKGELARELYMIRKGVIAVKFGEVDPSLARRKNASRSDASNRAGKLAVETKAMAMQSGFSVDESLQDSETFRLMGPGSFFGEIALLTSLPRSCTVLSKTVSELNKLSKDDFERCMLDFPELNEDIAEEVVKLYPGLQGRLSEFLASAAKLREAPASPRYTDEKQSAVTRHEVQDIVEDAIERLAQALGTPAQTDRLHAQRHPRNRLSLVSHLTAESHEKEISGIFPGDQPTGY</sequence>
<feature type="compositionally biased region" description="Low complexity" evidence="8">
    <location>
        <begin position="13"/>
        <end position="25"/>
    </location>
</feature>
<keyword evidence="5" id="KW-0406">Ion transport</keyword>
<evidence type="ECO:0000256" key="4">
    <source>
        <dbReference type="ARBA" id="ARBA00022989"/>
    </source>
</evidence>
<dbReference type="Gene3D" id="1.10.287.70">
    <property type="match status" value="1"/>
</dbReference>
<dbReference type="InterPro" id="IPR004827">
    <property type="entry name" value="bZIP"/>
</dbReference>
<proteinExistence type="predicted"/>
<accession>A0A2R5GMF2</accession>
<dbReference type="InterPro" id="IPR005821">
    <property type="entry name" value="Ion_trans_dom"/>
</dbReference>
<dbReference type="SUPFAM" id="SSF81324">
    <property type="entry name" value="Voltage-gated potassium channels"/>
    <property type="match status" value="1"/>
</dbReference>
<dbReference type="Pfam" id="PF00170">
    <property type="entry name" value="bZIP_1"/>
    <property type="match status" value="1"/>
</dbReference>
<dbReference type="GO" id="GO:0005221">
    <property type="term" value="F:intracellularly cyclic nucleotide-activated monoatomic cation channel activity"/>
    <property type="evidence" value="ECO:0007669"/>
    <property type="project" value="InterPro"/>
</dbReference>
<dbReference type="GO" id="GO:0044877">
    <property type="term" value="F:protein-containing complex binding"/>
    <property type="evidence" value="ECO:0007669"/>
    <property type="project" value="TreeGrafter"/>
</dbReference>
<evidence type="ECO:0000256" key="1">
    <source>
        <dbReference type="ARBA" id="ARBA00004141"/>
    </source>
</evidence>
<keyword evidence="2" id="KW-0813">Transport</keyword>
<organism evidence="12 13">
    <name type="scientific">Hondaea fermentalgiana</name>
    <dbReference type="NCBI Taxonomy" id="2315210"/>
    <lineage>
        <taxon>Eukaryota</taxon>
        <taxon>Sar</taxon>
        <taxon>Stramenopiles</taxon>
        <taxon>Bigyra</taxon>
        <taxon>Labyrinthulomycetes</taxon>
        <taxon>Thraustochytrida</taxon>
        <taxon>Thraustochytriidae</taxon>
        <taxon>Hondaea</taxon>
    </lineage>
</organism>
<evidence type="ECO:0000313" key="12">
    <source>
        <dbReference type="EMBL" id="GBG29481.1"/>
    </source>
</evidence>
<dbReference type="SMART" id="SM00338">
    <property type="entry name" value="BRLZ"/>
    <property type="match status" value="1"/>
</dbReference>
<feature type="transmembrane region" description="Helical" evidence="9">
    <location>
        <begin position="985"/>
        <end position="1007"/>
    </location>
</feature>
<feature type="region of interest" description="Disordered" evidence="8">
    <location>
        <begin position="1"/>
        <end position="79"/>
    </location>
</feature>
<feature type="compositionally biased region" description="Low complexity" evidence="8">
    <location>
        <begin position="544"/>
        <end position="555"/>
    </location>
</feature>
<keyword evidence="13" id="KW-1185">Reference proteome</keyword>
<dbReference type="SUPFAM" id="SSF57959">
    <property type="entry name" value="Leucine zipper domain"/>
    <property type="match status" value="1"/>
</dbReference>
<evidence type="ECO:0000313" key="13">
    <source>
        <dbReference type="Proteomes" id="UP000241890"/>
    </source>
</evidence>
<dbReference type="Gene3D" id="1.10.287.630">
    <property type="entry name" value="Helix hairpin bin"/>
    <property type="match status" value="1"/>
</dbReference>
<feature type="transmembrane region" description="Helical" evidence="9">
    <location>
        <begin position="1019"/>
        <end position="1038"/>
    </location>
</feature>
<feature type="region of interest" description="Disordered" evidence="8">
    <location>
        <begin position="540"/>
        <end position="591"/>
    </location>
</feature>
<evidence type="ECO:0000256" key="2">
    <source>
        <dbReference type="ARBA" id="ARBA00022448"/>
    </source>
</evidence>
<feature type="region of interest" description="Disordered" evidence="8">
    <location>
        <begin position="129"/>
        <end position="152"/>
    </location>
</feature>
<dbReference type="InterPro" id="IPR050866">
    <property type="entry name" value="CNG_cation_channel"/>
</dbReference>
<evidence type="ECO:0000259" key="11">
    <source>
        <dbReference type="PROSITE" id="PS50217"/>
    </source>
</evidence>
<gene>
    <name evidence="12" type="ORF">FCC1311_057022</name>
</gene>
<feature type="region of interest" description="Disordered" evidence="8">
    <location>
        <begin position="176"/>
        <end position="197"/>
    </location>
</feature>
<feature type="transmembrane region" description="Helical" evidence="9">
    <location>
        <begin position="1050"/>
        <end position="1069"/>
    </location>
</feature>
<feature type="compositionally biased region" description="Polar residues" evidence="8">
    <location>
        <begin position="918"/>
        <end position="930"/>
    </location>
</feature>
<dbReference type="Pfam" id="PF00520">
    <property type="entry name" value="Ion_trans"/>
    <property type="match status" value="1"/>
</dbReference>
<dbReference type="GO" id="GO:0003700">
    <property type="term" value="F:DNA-binding transcription factor activity"/>
    <property type="evidence" value="ECO:0007669"/>
    <property type="project" value="InterPro"/>
</dbReference>
<evidence type="ECO:0000256" key="6">
    <source>
        <dbReference type="ARBA" id="ARBA00023136"/>
    </source>
</evidence>
<dbReference type="InterPro" id="IPR018490">
    <property type="entry name" value="cNMP-bd_dom_sf"/>
</dbReference>
<evidence type="ECO:0000256" key="7">
    <source>
        <dbReference type="ARBA" id="ARBA00023286"/>
    </source>
</evidence>
<dbReference type="CDD" id="cd14690">
    <property type="entry name" value="bZIP_CREB1"/>
    <property type="match status" value="1"/>
</dbReference>
<keyword evidence="6 9" id="KW-0472">Membrane</keyword>
<feature type="region of interest" description="Disordered" evidence="8">
    <location>
        <begin position="636"/>
        <end position="737"/>
    </location>
</feature>
<dbReference type="Gene3D" id="1.20.5.170">
    <property type="match status" value="1"/>
</dbReference>
<dbReference type="CDD" id="cd00038">
    <property type="entry name" value="CAP_ED"/>
    <property type="match status" value="1"/>
</dbReference>
<dbReference type="GO" id="GO:0016020">
    <property type="term" value="C:membrane"/>
    <property type="evidence" value="ECO:0007669"/>
    <property type="project" value="UniProtKB-SubCell"/>
</dbReference>
<feature type="domain" description="Cyclic nucleotide-binding" evidence="10">
    <location>
        <begin position="1290"/>
        <end position="1450"/>
    </location>
</feature>
<reference evidence="12 13" key="1">
    <citation type="submission" date="2017-12" db="EMBL/GenBank/DDBJ databases">
        <title>Sequencing, de novo assembly and annotation of complete genome of a new Thraustochytrid species, strain FCC1311.</title>
        <authorList>
            <person name="Sedici K."/>
            <person name="Godart F."/>
            <person name="Aiese Cigliano R."/>
            <person name="Sanseverino W."/>
            <person name="Barakat M."/>
            <person name="Ortet P."/>
            <person name="Marechal E."/>
            <person name="Cagnac O."/>
            <person name="Amato A."/>
        </authorList>
    </citation>
    <scope>NUCLEOTIDE SEQUENCE [LARGE SCALE GENOMIC DNA]</scope>
</reference>
<dbReference type="InterPro" id="IPR046347">
    <property type="entry name" value="bZIP_sf"/>
</dbReference>
<evidence type="ECO:0000259" key="10">
    <source>
        <dbReference type="PROSITE" id="PS50042"/>
    </source>
</evidence>
<dbReference type="PANTHER" id="PTHR45638:SF11">
    <property type="entry name" value="CYCLIC NUCLEOTIDE-GATED CATION CHANNEL SUBUNIT A"/>
    <property type="match status" value="1"/>
</dbReference>
<dbReference type="PANTHER" id="PTHR45638">
    <property type="entry name" value="CYCLIC NUCLEOTIDE-GATED CATION CHANNEL SUBUNIT A"/>
    <property type="match status" value="1"/>
</dbReference>
<evidence type="ECO:0000256" key="5">
    <source>
        <dbReference type="ARBA" id="ARBA00023065"/>
    </source>
</evidence>
<feature type="domain" description="BZIP" evidence="11">
    <location>
        <begin position="57"/>
        <end position="104"/>
    </location>
</feature>
<dbReference type="InterPro" id="IPR014710">
    <property type="entry name" value="RmlC-like_jellyroll"/>
</dbReference>
<feature type="compositionally biased region" description="Basic and acidic residues" evidence="8">
    <location>
        <begin position="879"/>
        <end position="900"/>
    </location>
</feature>
<feature type="compositionally biased region" description="Gly residues" evidence="8">
    <location>
        <begin position="142"/>
        <end position="152"/>
    </location>
</feature>
<evidence type="ECO:0000256" key="9">
    <source>
        <dbReference type="SAM" id="Phobius"/>
    </source>
</evidence>
<dbReference type="PROSITE" id="PS50217">
    <property type="entry name" value="BZIP"/>
    <property type="match status" value="1"/>
</dbReference>
<protein>
    <submittedName>
        <fullName evidence="12">Cyclic nucleotide-gated olfactory channel</fullName>
    </submittedName>
</protein>
<dbReference type="Gene3D" id="2.60.120.10">
    <property type="entry name" value="Jelly Rolls"/>
    <property type="match status" value="1"/>
</dbReference>
<feature type="transmembrane region" description="Helical" evidence="9">
    <location>
        <begin position="1107"/>
        <end position="1131"/>
    </location>
</feature>
<feature type="compositionally biased region" description="Low complexity" evidence="8">
    <location>
        <begin position="563"/>
        <end position="583"/>
    </location>
</feature>
<dbReference type="InterPro" id="IPR000595">
    <property type="entry name" value="cNMP-bd_dom"/>
</dbReference>
<name>A0A2R5GMF2_9STRA</name>
<dbReference type="OrthoDB" id="421226at2759"/>
<feature type="transmembrane region" description="Helical" evidence="9">
    <location>
        <begin position="1178"/>
        <end position="1200"/>
    </location>
</feature>
<keyword evidence="7" id="KW-0407">Ion channel</keyword>
<feature type="region of interest" description="Disordered" evidence="8">
    <location>
        <begin position="879"/>
        <end position="946"/>
    </location>
</feature>
<dbReference type="Pfam" id="PF00027">
    <property type="entry name" value="cNMP_binding"/>
    <property type="match status" value="1"/>
</dbReference>
<evidence type="ECO:0000256" key="8">
    <source>
        <dbReference type="SAM" id="MobiDB-lite"/>
    </source>
</evidence>
<dbReference type="SMART" id="SM00100">
    <property type="entry name" value="cNMP"/>
    <property type="match status" value="1"/>
</dbReference>
<keyword evidence="7" id="KW-1071">Ligand-gated ion channel</keyword>